<proteinExistence type="predicted"/>
<evidence type="ECO:0000256" key="1">
    <source>
        <dbReference type="ARBA" id="ARBA00022692"/>
    </source>
</evidence>
<keyword evidence="1 3" id="KW-0812">Transmembrane</keyword>
<organism evidence="6 7">
    <name type="scientific">Microbacterium rhizomatis</name>
    <dbReference type="NCBI Taxonomy" id="1631477"/>
    <lineage>
        <taxon>Bacteria</taxon>
        <taxon>Bacillati</taxon>
        <taxon>Actinomycetota</taxon>
        <taxon>Actinomycetes</taxon>
        <taxon>Micrococcales</taxon>
        <taxon>Microbacteriaceae</taxon>
        <taxon>Microbacterium</taxon>
    </lineage>
</organism>
<dbReference type="AlphaFoldDB" id="A0A5J5J331"/>
<evidence type="ECO:0000256" key="3">
    <source>
        <dbReference type="SAM" id="Phobius"/>
    </source>
</evidence>
<dbReference type="InterPro" id="IPR003660">
    <property type="entry name" value="HAMP_dom"/>
</dbReference>
<protein>
    <submittedName>
        <fullName evidence="6">HAMP domain-containing protein</fullName>
    </submittedName>
</protein>
<dbReference type="RefSeq" id="WP_150448848.1">
    <property type="nucleotide sequence ID" value="NZ_VYSA01000002.1"/>
</dbReference>
<dbReference type="CDD" id="cd07302">
    <property type="entry name" value="CHD"/>
    <property type="match status" value="1"/>
</dbReference>
<comment type="caution">
    <text evidence="6">The sequence shown here is derived from an EMBL/GenBank/DDBJ whole genome shotgun (WGS) entry which is preliminary data.</text>
</comment>
<dbReference type="SUPFAM" id="SSF158472">
    <property type="entry name" value="HAMP domain-like"/>
    <property type="match status" value="1"/>
</dbReference>
<dbReference type="OrthoDB" id="9806704at2"/>
<dbReference type="SMART" id="SM00044">
    <property type="entry name" value="CYCc"/>
    <property type="match status" value="1"/>
</dbReference>
<feature type="transmembrane region" description="Helical" evidence="3">
    <location>
        <begin position="435"/>
        <end position="458"/>
    </location>
</feature>
<dbReference type="Gene3D" id="3.30.70.1230">
    <property type="entry name" value="Nucleotide cyclase"/>
    <property type="match status" value="1"/>
</dbReference>
<dbReference type="Pfam" id="PF00672">
    <property type="entry name" value="HAMP"/>
    <property type="match status" value="1"/>
</dbReference>
<dbReference type="Pfam" id="PF00211">
    <property type="entry name" value="Guanylate_cyc"/>
    <property type="match status" value="1"/>
</dbReference>
<feature type="domain" description="HAMP" evidence="5">
    <location>
        <begin position="455"/>
        <end position="507"/>
    </location>
</feature>
<dbReference type="EMBL" id="VYSA01000002">
    <property type="protein sequence ID" value="KAA9107813.1"/>
    <property type="molecule type" value="Genomic_DNA"/>
</dbReference>
<dbReference type="SUPFAM" id="SSF55073">
    <property type="entry name" value="Nucleotide cyclase"/>
    <property type="match status" value="1"/>
</dbReference>
<evidence type="ECO:0000259" key="4">
    <source>
        <dbReference type="PROSITE" id="PS50125"/>
    </source>
</evidence>
<feature type="domain" description="Guanylate cyclase" evidence="4">
    <location>
        <begin position="547"/>
        <end position="674"/>
    </location>
</feature>
<dbReference type="PANTHER" id="PTHR45655">
    <property type="entry name" value="GUANYLATE CYCLASE SOLUBLE SUBUNIT BETA-2"/>
    <property type="match status" value="1"/>
</dbReference>
<name>A0A5J5J331_9MICO</name>
<dbReference type="InterPro" id="IPR029787">
    <property type="entry name" value="Nucleotide_cyclase"/>
</dbReference>
<dbReference type="InterPro" id="IPR001054">
    <property type="entry name" value="A/G_cyclase"/>
</dbReference>
<keyword evidence="2 3" id="KW-1133">Transmembrane helix</keyword>
<feature type="transmembrane region" description="Helical" evidence="3">
    <location>
        <begin position="26"/>
        <end position="53"/>
    </location>
</feature>
<dbReference type="CDD" id="cd06225">
    <property type="entry name" value="HAMP"/>
    <property type="match status" value="1"/>
</dbReference>
<accession>A0A5J5J331</accession>
<sequence length="743" mass="79814">MSDSNSPVATPPAWVGRPRRRQRAGLSIYSILLIMLLSVSVLSSIVVGIIGYANGTQSLRTIAYERLVEIRENRAREVTQLFATIENAVKLGAMNQTSTEAVKAFSEGFAALESQQLDAAASADLASYYDDTFAAELSAATGKPVDGSTFTPRDAAERYLQYHYVIPYTSFAQAMENEDAGDGSAWSVAHAKYHDYFKAMTQLQGFEDVLMLDTSGNVVYTAYKGVDLGTNLLDGPYRLSNLADAYRQTMSRNIAGDVVLADFAPYSPSIGSPAGWAVTPITTDGQIVGALAIELPIDRINDVMTVAGDWAGNGLGQTGETYLVGRDGLMRSISRELKADPEQYAQDAVAAGLSPESAQLSIRNGDSLLQQSVTSDAVSRALAGESGTLLETDYLGRESLTAYAPLAVDNLPWVIIAQETSTEALVPVDDFTRNLILSTAAMIIFVCLLSLVLAQVFVRPLRRLKTAARRIAAGEEGIQVDAGSSDELADVATAFNDMSRSLEVKSALIEEHEKANERLILSFMPEGMADRYKHGDDAITQDNEDVTVIFADIVGFESLALTLTSEESVARLNDLIRTFDEAAERHGVERVRTTRQSYLASCGLGTPRVDNARRAVEFAMELSTILERYSAQQGVELGLRAGLDSGKVTSGLIGRARVVYDMWGDAVSLAFRVQGDSSEPGIYLTQRVADRIPDTIPVRPAGDVETQSGTQRVWRIEPAVAAPVATVDTAPVGAAAPSPANGG</sequence>
<dbReference type="PANTHER" id="PTHR45655:SF13">
    <property type="entry name" value="SOLUBLE GUANYLATE CYCLASE GCY-32-RELATED"/>
    <property type="match status" value="1"/>
</dbReference>
<keyword evidence="7" id="KW-1185">Reference proteome</keyword>
<dbReference type="CDD" id="cd18774">
    <property type="entry name" value="PDC2_HK_sensor"/>
    <property type="match status" value="1"/>
</dbReference>
<reference evidence="7" key="1">
    <citation type="submission" date="2019-09" db="EMBL/GenBank/DDBJ databases">
        <title>Mumia zhuanghuii sp. nov. isolated from the intestinal contents of plateau pika (Ochotona curzoniae) in the Qinghai-Tibet plateau of China.</title>
        <authorList>
            <person name="Tian Z."/>
        </authorList>
    </citation>
    <scope>NUCLEOTIDE SEQUENCE [LARGE SCALE GENOMIC DNA]</scope>
    <source>
        <strain evidence="7">JCM 30598</strain>
    </source>
</reference>
<dbReference type="GO" id="GO:0016020">
    <property type="term" value="C:membrane"/>
    <property type="evidence" value="ECO:0007669"/>
    <property type="project" value="InterPro"/>
</dbReference>
<evidence type="ECO:0000313" key="6">
    <source>
        <dbReference type="EMBL" id="KAA9107813.1"/>
    </source>
</evidence>
<dbReference type="SMART" id="SM00304">
    <property type="entry name" value="HAMP"/>
    <property type="match status" value="1"/>
</dbReference>
<evidence type="ECO:0000313" key="7">
    <source>
        <dbReference type="Proteomes" id="UP000325827"/>
    </source>
</evidence>
<dbReference type="PROSITE" id="PS50885">
    <property type="entry name" value="HAMP"/>
    <property type="match status" value="1"/>
</dbReference>
<dbReference type="GO" id="GO:0004016">
    <property type="term" value="F:adenylate cyclase activity"/>
    <property type="evidence" value="ECO:0007669"/>
    <property type="project" value="UniProtKB-ARBA"/>
</dbReference>
<dbReference type="GO" id="GO:0009190">
    <property type="term" value="P:cyclic nucleotide biosynthetic process"/>
    <property type="evidence" value="ECO:0007669"/>
    <property type="project" value="InterPro"/>
</dbReference>
<dbReference type="Gene3D" id="1.10.8.500">
    <property type="entry name" value="HAMP domain in histidine kinase"/>
    <property type="match status" value="1"/>
</dbReference>
<dbReference type="Gene3D" id="3.30.450.20">
    <property type="entry name" value="PAS domain"/>
    <property type="match status" value="1"/>
</dbReference>
<evidence type="ECO:0000256" key="2">
    <source>
        <dbReference type="ARBA" id="ARBA00022989"/>
    </source>
</evidence>
<keyword evidence="3" id="KW-0472">Membrane</keyword>
<evidence type="ECO:0000259" key="5">
    <source>
        <dbReference type="PROSITE" id="PS50885"/>
    </source>
</evidence>
<gene>
    <name evidence="6" type="ORF">F6B43_10265</name>
</gene>
<dbReference type="PROSITE" id="PS50125">
    <property type="entry name" value="GUANYLATE_CYCLASE_2"/>
    <property type="match status" value="1"/>
</dbReference>
<dbReference type="GO" id="GO:0035556">
    <property type="term" value="P:intracellular signal transduction"/>
    <property type="evidence" value="ECO:0007669"/>
    <property type="project" value="InterPro"/>
</dbReference>
<dbReference type="Proteomes" id="UP000325827">
    <property type="component" value="Unassembled WGS sequence"/>
</dbReference>